<dbReference type="Proteomes" id="UP000286947">
    <property type="component" value="Unassembled WGS sequence"/>
</dbReference>
<evidence type="ECO:0000256" key="1">
    <source>
        <dbReference type="ARBA" id="ARBA00022676"/>
    </source>
</evidence>
<protein>
    <submittedName>
        <fullName evidence="3">Lipopolysaccharide heptosyltransferase 1</fullName>
        <ecNumber evidence="3">2.-.-.-</ecNumber>
    </submittedName>
</protein>
<evidence type="ECO:0000313" key="4">
    <source>
        <dbReference type="Proteomes" id="UP000286947"/>
    </source>
</evidence>
<gene>
    <name evidence="3" type="primary">rfaC</name>
    <name evidence="3" type="ORF">CUZ56_00366</name>
</gene>
<dbReference type="EC" id="2.-.-.-" evidence="3"/>
<keyword evidence="1" id="KW-0328">Glycosyltransferase</keyword>
<dbReference type="GO" id="GO:0005829">
    <property type="term" value="C:cytosol"/>
    <property type="evidence" value="ECO:0007669"/>
    <property type="project" value="TreeGrafter"/>
</dbReference>
<dbReference type="Pfam" id="PF01075">
    <property type="entry name" value="Glyco_transf_9"/>
    <property type="match status" value="1"/>
</dbReference>
<proteinExistence type="predicted"/>
<organism evidence="3 4">
    <name type="scientific">Saezia sanguinis</name>
    <dbReference type="NCBI Taxonomy" id="1965230"/>
    <lineage>
        <taxon>Bacteria</taxon>
        <taxon>Pseudomonadati</taxon>
        <taxon>Pseudomonadota</taxon>
        <taxon>Betaproteobacteria</taxon>
        <taxon>Burkholderiales</taxon>
        <taxon>Saeziaceae</taxon>
        <taxon>Saezia</taxon>
    </lineage>
</organism>
<dbReference type="CDD" id="cd03789">
    <property type="entry name" value="GT9_LPS_heptosyltransferase"/>
    <property type="match status" value="1"/>
</dbReference>
<dbReference type="EMBL" id="PQSP01000001">
    <property type="protein sequence ID" value="RUS67886.1"/>
    <property type="molecule type" value="Genomic_DNA"/>
</dbReference>
<name>A0A433SGR8_9BURK</name>
<keyword evidence="4" id="KW-1185">Reference proteome</keyword>
<sequence>MFEVQIVTADFSTAPSKILVIRSSAIGDIVFASPFAAALRRTYPQARIAWLVEPGIDELLRANPHIDELILWPKKEWQSLWKQRRYGTLFKTVRAFGKMLKSHRFNWVIDLQSLLKSGVLAWMTRAPRRIGLGSIEGSQYLMTEVIPKGGDIERISSEYLYAAQQLGLDTKDFIPELYLPQAAQQRAQELLHAYGLEPGKYAVMAPFTTRPQKHWFEDAWQELIMLLKQQHGITSVILGGPDNQEAAERLISQTPGTISLAGKTSITETAALVQSAGLLVGVDTGVTHMAIAFNTPAVILFGSTRPYRNTCRDNAHVIWLGLSCSPCKRRPTCNGAYTCMRDISAEMVLWEVEQVIRHTPLWNEHENSPR</sequence>
<dbReference type="GO" id="GO:0008713">
    <property type="term" value="F:ADP-heptose-lipopolysaccharide heptosyltransferase activity"/>
    <property type="evidence" value="ECO:0007669"/>
    <property type="project" value="TreeGrafter"/>
</dbReference>
<evidence type="ECO:0000313" key="3">
    <source>
        <dbReference type="EMBL" id="RUS67886.1"/>
    </source>
</evidence>
<dbReference type="RefSeq" id="WP_239441956.1">
    <property type="nucleotide sequence ID" value="NZ_PQSP01000001.1"/>
</dbReference>
<dbReference type="PANTHER" id="PTHR30160">
    <property type="entry name" value="TETRAACYLDISACCHARIDE 4'-KINASE-RELATED"/>
    <property type="match status" value="1"/>
</dbReference>
<reference evidence="3 4" key="1">
    <citation type="submission" date="2018-01" db="EMBL/GenBank/DDBJ databases">
        <title>Saezia sanguinis gen. nov., sp. nov., in the order Burkholderiales isolated from human blood.</title>
        <authorList>
            <person name="Medina-Pascual M.J."/>
            <person name="Valdezate S."/>
            <person name="Monzon S."/>
            <person name="Cuesta I."/>
            <person name="Carrasco G."/>
            <person name="Villalon P."/>
            <person name="Saez-Nieto J.A."/>
        </authorList>
    </citation>
    <scope>NUCLEOTIDE SEQUENCE [LARGE SCALE GENOMIC DNA]</scope>
    <source>
        <strain evidence="3 4">CNM695-12</strain>
    </source>
</reference>
<keyword evidence="2 3" id="KW-0808">Transferase</keyword>
<dbReference type="AlphaFoldDB" id="A0A433SGR8"/>
<accession>A0A433SGR8</accession>
<dbReference type="SUPFAM" id="SSF53756">
    <property type="entry name" value="UDP-Glycosyltransferase/glycogen phosphorylase"/>
    <property type="match status" value="1"/>
</dbReference>
<dbReference type="InterPro" id="IPR002201">
    <property type="entry name" value="Glyco_trans_9"/>
</dbReference>
<dbReference type="PANTHER" id="PTHR30160:SF1">
    <property type="entry name" value="LIPOPOLYSACCHARIDE 1,2-N-ACETYLGLUCOSAMINETRANSFERASE-RELATED"/>
    <property type="match status" value="1"/>
</dbReference>
<dbReference type="InterPro" id="IPR051199">
    <property type="entry name" value="LPS_LOS_Heptosyltrfase"/>
</dbReference>
<dbReference type="Gene3D" id="3.40.50.2000">
    <property type="entry name" value="Glycogen Phosphorylase B"/>
    <property type="match status" value="2"/>
</dbReference>
<evidence type="ECO:0000256" key="2">
    <source>
        <dbReference type="ARBA" id="ARBA00022679"/>
    </source>
</evidence>
<dbReference type="GO" id="GO:0009244">
    <property type="term" value="P:lipopolysaccharide core region biosynthetic process"/>
    <property type="evidence" value="ECO:0007669"/>
    <property type="project" value="TreeGrafter"/>
</dbReference>
<comment type="caution">
    <text evidence="3">The sequence shown here is derived from an EMBL/GenBank/DDBJ whole genome shotgun (WGS) entry which is preliminary data.</text>
</comment>